<evidence type="ECO:0000256" key="4">
    <source>
        <dbReference type="ARBA" id="ARBA00035178"/>
    </source>
</evidence>
<keyword evidence="3 5" id="KW-0687">Ribonucleoprotein</keyword>
<dbReference type="InterPro" id="IPR044957">
    <property type="entry name" value="Ribosomal_bL32_bact"/>
</dbReference>
<evidence type="ECO:0000256" key="3">
    <source>
        <dbReference type="ARBA" id="ARBA00023274"/>
    </source>
</evidence>
<reference evidence="7 8" key="1">
    <citation type="submission" date="2023-02" db="EMBL/GenBank/DDBJ databases">
        <title>Host association and intracellularity evolved multiple times independently in the Rickettsiales.</title>
        <authorList>
            <person name="Castelli M."/>
            <person name="Nardi T."/>
            <person name="Gammuto L."/>
            <person name="Bellinzona G."/>
            <person name="Sabaneyeva E."/>
            <person name="Potekhin A."/>
            <person name="Serra V."/>
            <person name="Petroni G."/>
            <person name="Sassera D."/>
        </authorList>
    </citation>
    <scope>NUCLEOTIDE SEQUENCE [LARGE SCALE GENOMIC DNA]</scope>
    <source>
        <strain evidence="7 8">BOD18</strain>
    </source>
</reference>
<comment type="similarity">
    <text evidence="1 5">Belongs to the bacterial ribosomal protein bL32 family.</text>
</comment>
<evidence type="ECO:0000256" key="1">
    <source>
        <dbReference type="ARBA" id="ARBA00008560"/>
    </source>
</evidence>
<protein>
    <recommendedName>
        <fullName evidence="4 5">Large ribosomal subunit protein bL32</fullName>
    </recommendedName>
</protein>
<dbReference type="Proteomes" id="UP001293791">
    <property type="component" value="Unassembled WGS sequence"/>
</dbReference>
<feature type="compositionally biased region" description="Basic residues" evidence="6">
    <location>
        <begin position="1"/>
        <end position="16"/>
    </location>
</feature>
<dbReference type="NCBIfam" id="TIGR01031">
    <property type="entry name" value="rpmF_bact"/>
    <property type="match status" value="1"/>
</dbReference>
<dbReference type="SUPFAM" id="SSF57829">
    <property type="entry name" value="Zn-binding ribosomal proteins"/>
    <property type="match status" value="1"/>
</dbReference>
<organism evidence="7 8">
    <name type="scientific">Candidatus Cyrtobacter comes</name>
    <dbReference type="NCBI Taxonomy" id="675776"/>
    <lineage>
        <taxon>Bacteria</taxon>
        <taxon>Pseudomonadati</taxon>
        <taxon>Pseudomonadota</taxon>
        <taxon>Alphaproteobacteria</taxon>
        <taxon>Rickettsiales</taxon>
        <taxon>Candidatus Midichloriaceae</taxon>
        <taxon>Candidatus Cyrtobacter</taxon>
    </lineage>
</organism>
<dbReference type="PANTHER" id="PTHR35534">
    <property type="entry name" value="50S RIBOSOMAL PROTEIN L32"/>
    <property type="match status" value="1"/>
</dbReference>
<dbReference type="InterPro" id="IPR002677">
    <property type="entry name" value="Ribosomal_bL32"/>
</dbReference>
<dbReference type="HAMAP" id="MF_00340">
    <property type="entry name" value="Ribosomal_bL32"/>
    <property type="match status" value="1"/>
</dbReference>
<sequence length="69" mass="7855">MAVPKKRTSKSRRNMRRAHDAISPVNVVVDKETGEYRLPHHVSRKDGMYNGKFVLKASTESEETKKGDV</sequence>
<name>A0ABU5L902_9RICK</name>
<gene>
    <name evidence="5" type="primary">rpmF</name>
    <name evidence="7" type="ORF">Cyrtocomes_00988</name>
</gene>
<evidence type="ECO:0000313" key="8">
    <source>
        <dbReference type="Proteomes" id="UP001293791"/>
    </source>
</evidence>
<dbReference type="Gene3D" id="1.20.5.640">
    <property type="entry name" value="Single helix bin"/>
    <property type="match status" value="1"/>
</dbReference>
<comment type="caution">
    <text evidence="7">The sequence shown here is derived from an EMBL/GenBank/DDBJ whole genome shotgun (WGS) entry which is preliminary data.</text>
</comment>
<dbReference type="GO" id="GO:0005840">
    <property type="term" value="C:ribosome"/>
    <property type="evidence" value="ECO:0007669"/>
    <property type="project" value="UniProtKB-KW"/>
</dbReference>
<dbReference type="InterPro" id="IPR011332">
    <property type="entry name" value="Ribosomal_zn-bd"/>
</dbReference>
<dbReference type="EMBL" id="JARGYT010000070">
    <property type="protein sequence ID" value="MDZ5762598.1"/>
    <property type="molecule type" value="Genomic_DNA"/>
</dbReference>
<keyword evidence="2 5" id="KW-0689">Ribosomal protein</keyword>
<evidence type="ECO:0000256" key="2">
    <source>
        <dbReference type="ARBA" id="ARBA00022980"/>
    </source>
</evidence>
<dbReference type="Pfam" id="PF01783">
    <property type="entry name" value="Ribosomal_L32p"/>
    <property type="match status" value="1"/>
</dbReference>
<dbReference type="PANTHER" id="PTHR35534:SF1">
    <property type="entry name" value="LARGE RIBOSOMAL SUBUNIT PROTEIN BL32"/>
    <property type="match status" value="1"/>
</dbReference>
<evidence type="ECO:0000313" key="7">
    <source>
        <dbReference type="EMBL" id="MDZ5762598.1"/>
    </source>
</evidence>
<proteinExistence type="inferred from homology"/>
<keyword evidence="8" id="KW-1185">Reference proteome</keyword>
<dbReference type="RefSeq" id="WP_322498056.1">
    <property type="nucleotide sequence ID" value="NZ_JARGYT010000070.1"/>
</dbReference>
<evidence type="ECO:0000256" key="6">
    <source>
        <dbReference type="SAM" id="MobiDB-lite"/>
    </source>
</evidence>
<accession>A0ABU5L902</accession>
<evidence type="ECO:0000256" key="5">
    <source>
        <dbReference type="HAMAP-Rule" id="MF_00340"/>
    </source>
</evidence>
<feature type="region of interest" description="Disordered" evidence="6">
    <location>
        <begin position="1"/>
        <end position="21"/>
    </location>
</feature>